<feature type="non-terminal residue" evidence="1">
    <location>
        <position position="1"/>
    </location>
</feature>
<dbReference type="Proteomes" id="UP000218080">
    <property type="component" value="Unassembled WGS sequence"/>
</dbReference>
<organism evidence="1">
    <name type="scientific">Wolbachia pipientis</name>
    <dbReference type="NCBI Taxonomy" id="955"/>
    <lineage>
        <taxon>Bacteria</taxon>
        <taxon>Pseudomonadati</taxon>
        <taxon>Pseudomonadota</taxon>
        <taxon>Alphaproteobacteria</taxon>
        <taxon>Rickettsiales</taxon>
        <taxon>Anaplasmataceae</taxon>
        <taxon>Wolbachieae</taxon>
        <taxon>Wolbachia</taxon>
    </lineage>
</organism>
<dbReference type="EMBL" id="NWVJ02000330">
    <property type="protein sequence ID" value="TVS92892.1"/>
    <property type="molecule type" value="Genomic_DNA"/>
</dbReference>
<accession>A0A6C1U324</accession>
<dbReference type="AlphaFoldDB" id="A0A6C1U324"/>
<name>A0A6C1U324_WOLPI</name>
<proteinExistence type="predicted"/>
<gene>
    <name evidence="1" type="ORF">COM42_005295</name>
</gene>
<protein>
    <submittedName>
        <fullName evidence="1">Uncharacterized protein</fullName>
    </submittedName>
</protein>
<sequence length="169" mass="18934">NYLDGTISTTGSDANEKFTNLLKKNLRERLLGSGVALEDVDDIIEVRVSAVMDLLSDYAKLEDNKENRELLISEVADNLELFFQGKIASEVLMELNSLPSLIKGQVNHNQVQSVVNIFSNLIIEGKSEIYEKKGAINSIDAVHQKIDKAIVEQEEKATNKQDIENDKWT</sequence>
<evidence type="ECO:0000313" key="1">
    <source>
        <dbReference type="EMBL" id="TVS92892.1"/>
    </source>
</evidence>
<feature type="non-terminal residue" evidence="1">
    <location>
        <position position="169"/>
    </location>
</feature>
<reference evidence="1" key="1">
    <citation type="submission" date="2019-07" db="EMBL/GenBank/DDBJ databases">
        <title>Genome assemblies of Wolbachia strains wAlbA and wAlbB in wild caught Aedes albopictus specimens.</title>
        <authorList>
            <person name="Kulkarni A."/>
            <person name="Yu W."/>
            <person name="Xue R.-D."/>
            <person name="Ma Y."/>
            <person name="Xu J."/>
        </authorList>
    </citation>
    <scope>NUCLEOTIDE SEQUENCE</scope>
    <source>
        <strain evidence="1">HN2016</strain>
    </source>
</reference>
<comment type="caution">
    <text evidence="1">The sequence shown here is derived from an EMBL/GenBank/DDBJ whole genome shotgun (WGS) entry which is preliminary data.</text>
</comment>